<dbReference type="SUPFAM" id="SSF48264">
    <property type="entry name" value="Cytochrome P450"/>
    <property type="match status" value="1"/>
</dbReference>
<name>A0A4Y1RQ05_PRUDU</name>
<evidence type="ECO:0000256" key="1">
    <source>
        <dbReference type="ARBA" id="ARBA00004167"/>
    </source>
</evidence>
<keyword evidence="10" id="KW-0472">Membrane</keyword>
<dbReference type="InterPro" id="IPR036396">
    <property type="entry name" value="Cyt_P450_sf"/>
</dbReference>
<organism evidence="14">
    <name type="scientific">Prunus dulcis</name>
    <name type="common">Almond</name>
    <name type="synonym">Amygdalus dulcis</name>
    <dbReference type="NCBI Taxonomy" id="3755"/>
    <lineage>
        <taxon>Eukaryota</taxon>
        <taxon>Viridiplantae</taxon>
        <taxon>Streptophyta</taxon>
        <taxon>Embryophyta</taxon>
        <taxon>Tracheophyta</taxon>
        <taxon>Spermatophyta</taxon>
        <taxon>Magnoliopsida</taxon>
        <taxon>eudicotyledons</taxon>
        <taxon>Gunneridae</taxon>
        <taxon>Pentapetalae</taxon>
        <taxon>rosids</taxon>
        <taxon>fabids</taxon>
        <taxon>Rosales</taxon>
        <taxon>Rosaceae</taxon>
        <taxon>Amygdaloideae</taxon>
        <taxon>Amygdaleae</taxon>
        <taxon>Prunus</taxon>
    </lineage>
</organism>
<keyword evidence="6" id="KW-1133">Transmembrane helix</keyword>
<accession>A0A4Y1RQ05</accession>
<dbReference type="PRINTS" id="PR00463">
    <property type="entry name" value="EP450I"/>
</dbReference>
<dbReference type="Gene3D" id="1.10.630.10">
    <property type="entry name" value="Cytochrome P450"/>
    <property type="match status" value="1"/>
</dbReference>
<sequence length="514" mass="57952">MEQGLLLHNVPLSYLHHNLHFPVLSQNKTTTLHKPPTKPFFSPHPRPSPSLESPGPPNLTPPLSKTRPYFLSLVRFAARGHSLIPVRCQECFTRNDIVLANRPSLLLFKHIGYNSTTISTSPYGDHWRNLRRIGAIEIFSSARLNTFANTRKDEVKHLICKLAQNSVHEFAKVELKSMFTELTFNIIMTMVAGKRYYGDDVSVDKEEAKQFRQIMKEVFAHSGAVNPADFLPILNWIGSNAYEKRVMKLAKKTDSFLQGLIDEQRSKGKNGTMIDHLLSLQDSQPEYYTDQLIKGFILVLLLAGTDTSSVTLEWALSHLLNNPHVLRKARAELDAQLDQEHLVEEQNISKLPYLQGIISETLRLCPAAPMLVPHFASDDCTIGGFDVPCGTMVLVNAWAIHRDPQLWDDPEKFKPERFKSGEDLSHKLMPFGMGRRACPGSGLAQRVRVDEEEIDMTEGKGLTMPKAVPLEALCKTRSIKGRRLCQTSSDQVMAKDFGNLSKVLVPAMRMEKNH</sequence>
<evidence type="ECO:0000256" key="3">
    <source>
        <dbReference type="ARBA" id="ARBA00022617"/>
    </source>
</evidence>
<evidence type="ECO:0000313" key="14">
    <source>
        <dbReference type="EMBL" id="BBH05946.1"/>
    </source>
</evidence>
<gene>
    <name evidence="14" type="ORF">Prudu_017475</name>
</gene>
<feature type="region of interest" description="Disordered" evidence="13">
    <location>
        <begin position="31"/>
        <end position="62"/>
    </location>
</feature>
<evidence type="ECO:0000256" key="2">
    <source>
        <dbReference type="ARBA" id="ARBA00010617"/>
    </source>
</evidence>
<dbReference type="InterPro" id="IPR050651">
    <property type="entry name" value="Plant_Cytochrome_P450_Monoox"/>
</dbReference>
<reference evidence="14" key="1">
    <citation type="journal article" date="2019" name="Science">
        <title>Mutation of a bHLH transcription factor allowed almond domestication.</title>
        <authorList>
            <person name="Sanchez-Perez R."/>
            <person name="Pavan S."/>
            <person name="Mazzeo R."/>
            <person name="Moldovan C."/>
            <person name="Aiese Cigliano R."/>
            <person name="Del Cueto J."/>
            <person name="Ricciardi F."/>
            <person name="Lotti C."/>
            <person name="Ricciardi L."/>
            <person name="Dicenta F."/>
            <person name="Lopez-Marques R.L."/>
            <person name="Lindberg Moller B."/>
        </authorList>
    </citation>
    <scope>NUCLEOTIDE SEQUENCE</scope>
</reference>
<evidence type="ECO:0000256" key="13">
    <source>
        <dbReference type="SAM" id="MobiDB-lite"/>
    </source>
</evidence>
<dbReference type="GO" id="GO:0016020">
    <property type="term" value="C:membrane"/>
    <property type="evidence" value="ECO:0007669"/>
    <property type="project" value="UniProtKB-SubCell"/>
</dbReference>
<feature type="binding site" description="axial binding residue" evidence="11">
    <location>
        <position position="438"/>
    </location>
    <ligand>
        <name>heme</name>
        <dbReference type="ChEBI" id="CHEBI:30413"/>
    </ligand>
    <ligandPart>
        <name>Fe</name>
        <dbReference type="ChEBI" id="CHEBI:18248"/>
    </ligandPart>
</feature>
<dbReference type="InterPro" id="IPR017972">
    <property type="entry name" value="Cyt_P450_CS"/>
</dbReference>
<evidence type="ECO:0000256" key="9">
    <source>
        <dbReference type="ARBA" id="ARBA00023033"/>
    </source>
</evidence>
<keyword evidence="9 12" id="KW-0503">Monooxygenase</keyword>
<dbReference type="PROSITE" id="PS00086">
    <property type="entry name" value="CYTOCHROME_P450"/>
    <property type="match status" value="1"/>
</dbReference>
<evidence type="ECO:0000256" key="8">
    <source>
        <dbReference type="ARBA" id="ARBA00023004"/>
    </source>
</evidence>
<evidence type="ECO:0000256" key="11">
    <source>
        <dbReference type="PIRSR" id="PIRSR602401-1"/>
    </source>
</evidence>
<comment type="cofactor">
    <cofactor evidence="11">
        <name>heme</name>
        <dbReference type="ChEBI" id="CHEBI:30413"/>
    </cofactor>
</comment>
<dbReference type="GO" id="GO:0016705">
    <property type="term" value="F:oxidoreductase activity, acting on paired donors, with incorporation or reduction of molecular oxygen"/>
    <property type="evidence" value="ECO:0007669"/>
    <property type="project" value="InterPro"/>
</dbReference>
<evidence type="ECO:0000256" key="6">
    <source>
        <dbReference type="ARBA" id="ARBA00022989"/>
    </source>
</evidence>
<dbReference type="PRINTS" id="PR00385">
    <property type="entry name" value="P450"/>
</dbReference>
<dbReference type="Pfam" id="PF00067">
    <property type="entry name" value="p450"/>
    <property type="match status" value="1"/>
</dbReference>
<dbReference type="CDD" id="cd20653">
    <property type="entry name" value="CYP81"/>
    <property type="match status" value="1"/>
</dbReference>
<dbReference type="GO" id="GO:0005506">
    <property type="term" value="F:iron ion binding"/>
    <property type="evidence" value="ECO:0007669"/>
    <property type="project" value="InterPro"/>
</dbReference>
<dbReference type="EMBL" id="AP019302">
    <property type="protein sequence ID" value="BBH05946.1"/>
    <property type="molecule type" value="Genomic_DNA"/>
</dbReference>
<keyword evidence="3 11" id="KW-0349">Heme</keyword>
<protein>
    <submittedName>
        <fullName evidence="14">Cytochrome P450, family 81, subfamily D, polypeptide 8</fullName>
    </submittedName>
</protein>
<evidence type="ECO:0000256" key="10">
    <source>
        <dbReference type="ARBA" id="ARBA00023136"/>
    </source>
</evidence>
<proteinExistence type="inferred from homology"/>
<keyword evidence="7 12" id="KW-0560">Oxidoreductase</keyword>
<feature type="compositionally biased region" description="Pro residues" evidence="13">
    <location>
        <begin position="42"/>
        <end position="60"/>
    </location>
</feature>
<keyword evidence="4" id="KW-0812">Transmembrane</keyword>
<dbReference type="AlphaFoldDB" id="A0A4Y1RQ05"/>
<keyword evidence="5 11" id="KW-0479">Metal-binding</keyword>
<dbReference type="GO" id="GO:0020037">
    <property type="term" value="F:heme binding"/>
    <property type="evidence" value="ECO:0007669"/>
    <property type="project" value="InterPro"/>
</dbReference>
<feature type="compositionally biased region" description="Low complexity" evidence="13">
    <location>
        <begin position="31"/>
        <end position="41"/>
    </location>
</feature>
<evidence type="ECO:0000256" key="5">
    <source>
        <dbReference type="ARBA" id="ARBA00022723"/>
    </source>
</evidence>
<dbReference type="PANTHER" id="PTHR47947:SF62">
    <property type="entry name" value="CYTOCHROME P450, FAMILY 81, SUBFAMILY D, POLYPEPTIDE 5"/>
    <property type="match status" value="1"/>
</dbReference>
<evidence type="ECO:0000256" key="7">
    <source>
        <dbReference type="ARBA" id="ARBA00023002"/>
    </source>
</evidence>
<evidence type="ECO:0000256" key="12">
    <source>
        <dbReference type="RuleBase" id="RU000461"/>
    </source>
</evidence>
<keyword evidence="8 11" id="KW-0408">Iron</keyword>
<dbReference type="InterPro" id="IPR001128">
    <property type="entry name" value="Cyt_P450"/>
</dbReference>
<dbReference type="PANTHER" id="PTHR47947">
    <property type="entry name" value="CYTOCHROME P450 82C3-RELATED"/>
    <property type="match status" value="1"/>
</dbReference>
<evidence type="ECO:0000256" key="4">
    <source>
        <dbReference type="ARBA" id="ARBA00022692"/>
    </source>
</evidence>
<comment type="subcellular location">
    <subcellularLocation>
        <location evidence="1">Membrane</location>
        <topology evidence="1">Single-pass membrane protein</topology>
    </subcellularLocation>
</comment>
<dbReference type="InterPro" id="IPR002401">
    <property type="entry name" value="Cyt_P450_E_grp-I"/>
</dbReference>
<comment type="similarity">
    <text evidence="2 12">Belongs to the cytochrome P450 family.</text>
</comment>
<dbReference type="GO" id="GO:0004497">
    <property type="term" value="F:monooxygenase activity"/>
    <property type="evidence" value="ECO:0007669"/>
    <property type="project" value="UniProtKB-KW"/>
</dbReference>